<organism evidence="1 2">
    <name type="scientific">Ponticoccus alexandrii</name>
    <dbReference type="NCBI Taxonomy" id="1943633"/>
    <lineage>
        <taxon>Bacteria</taxon>
        <taxon>Pseudomonadati</taxon>
        <taxon>Pseudomonadota</taxon>
        <taxon>Alphaproteobacteria</taxon>
        <taxon>Rhodobacterales</taxon>
        <taxon>Roseobacteraceae</taxon>
        <taxon>Ponticoccus</taxon>
    </lineage>
</organism>
<dbReference type="EMBL" id="CP047170">
    <property type="protein sequence ID" value="QRF69172.1"/>
    <property type="molecule type" value="Genomic_DNA"/>
</dbReference>
<evidence type="ECO:0000313" key="2">
    <source>
        <dbReference type="Proteomes" id="UP000596387"/>
    </source>
</evidence>
<accession>A0ABX7FGZ2</accession>
<reference evidence="1 2" key="1">
    <citation type="submission" date="2019-12" db="EMBL/GenBank/DDBJ databases">
        <title>Complete Genome Sequence of a Quorum-Sensing Bacterium,Rhodobacteraceae bacterium C31, Isolated from a marine microalgae symbiotic bacteria.</title>
        <authorList>
            <person name="Zhang Y."/>
        </authorList>
    </citation>
    <scope>NUCLEOTIDE SEQUENCE [LARGE SCALE GENOMIC DNA]</scope>
    <source>
        <strain evidence="1 2">C31</strain>
        <plasmid evidence="1 2">p-SCP4</plasmid>
    </source>
</reference>
<evidence type="ECO:0000313" key="1">
    <source>
        <dbReference type="EMBL" id="QRF69172.1"/>
    </source>
</evidence>
<geneLocation type="plasmid" evidence="1 2">
    <name>p-SCP4</name>
</geneLocation>
<keyword evidence="1" id="KW-0614">Plasmid</keyword>
<keyword evidence="2" id="KW-1185">Reference proteome</keyword>
<name>A0ABX7FGZ2_9RHOB</name>
<protein>
    <submittedName>
        <fullName evidence="1">Uncharacterized protein</fullName>
    </submittedName>
</protein>
<sequence length="46" mass="4923">MQFLRPLDLAADAVAGSGVTVVIEPLNRTESDIANSVTRRRASRAP</sequence>
<proteinExistence type="predicted"/>
<dbReference type="Proteomes" id="UP000596387">
    <property type="component" value="Plasmid p-SCP4"/>
</dbReference>
<gene>
    <name evidence="1" type="ORF">GQA70_22795</name>
</gene>